<dbReference type="NCBIfam" id="NF005559">
    <property type="entry name" value="PRK07231.1"/>
    <property type="match status" value="1"/>
</dbReference>
<organism evidence="4 5">
    <name type="scientific">Fibrella forsythiae</name>
    <dbReference type="NCBI Taxonomy" id="2817061"/>
    <lineage>
        <taxon>Bacteria</taxon>
        <taxon>Pseudomonadati</taxon>
        <taxon>Bacteroidota</taxon>
        <taxon>Cytophagia</taxon>
        <taxon>Cytophagales</taxon>
        <taxon>Spirosomataceae</taxon>
        <taxon>Fibrella</taxon>
    </lineage>
</organism>
<accession>A0ABS3JNE7</accession>
<dbReference type="GO" id="GO:0047936">
    <property type="term" value="F:glucose 1-dehydrogenase [NAD(P)+] activity"/>
    <property type="evidence" value="ECO:0007669"/>
    <property type="project" value="UniProtKB-EC"/>
</dbReference>
<dbReference type="InterPro" id="IPR002347">
    <property type="entry name" value="SDR_fam"/>
</dbReference>
<keyword evidence="5" id="KW-1185">Reference proteome</keyword>
<comment type="caution">
    <text evidence="4">The sequence shown here is derived from an EMBL/GenBank/DDBJ whole genome shotgun (WGS) entry which is preliminary data.</text>
</comment>
<dbReference type="PROSITE" id="PS00061">
    <property type="entry name" value="ADH_SHORT"/>
    <property type="match status" value="1"/>
</dbReference>
<dbReference type="PANTHER" id="PTHR48107">
    <property type="entry name" value="NADPH-DEPENDENT ALDEHYDE REDUCTASE-LIKE PROTEIN, CHLOROPLASTIC-RELATED"/>
    <property type="match status" value="1"/>
</dbReference>
<dbReference type="EMBL" id="JAFMYW010000008">
    <property type="protein sequence ID" value="MBO0951522.1"/>
    <property type="molecule type" value="Genomic_DNA"/>
</dbReference>
<dbReference type="PRINTS" id="PR00080">
    <property type="entry name" value="SDRFAMILY"/>
</dbReference>
<dbReference type="Gene3D" id="3.40.50.720">
    <property type="entry name" value="NAD(P)-binding Rossmann-like Domain"/>
    <property type="match status" value="1"/>
</dbReference>
<evidence type="ECO:0000313" key="4">
    <source>
        <dbReference type="EMBL" id="MBO0951522.1"/>
    </source>
</evidence>
<dbReference type="EC" id="1.1.1.47" evidence="4"/>
<proteinExistence type="inferred from homology"/>
<keyword evidence="2 4" id="KW-0560">Oxidoreductase</keyword>
<feature type="compositionally biased region" description="Low complexity" evidence="3">
    <location>
        <begin position="12"/>
        <end position="33"/>
    </location>
</feature>
<evidence type="ECO:0000256" key="2">
    <source>
        <dbReference type="ARBA" id="ARBA00023002"/>
    </source>
</evidence>
<reference evidence="4 5" key="1">
    <citation type="submission" date="2021-03" db="EMBL/GenBank/DDBJ databases">
        <title>Fibrella sp. HMF5405 genome sequencing and assembly.</title>
        <authorList>
            <person name="Kang H."/>
            <person name="Kim H."/>
            <person name="Bae S."/>
            <person name="Joh K."/>
        </authorList>
    </citation>
    <scope>NUCLEOTIDE SEQUENCE [LARGE SCALE GENOMIC DNA]</scope>
    <source>
        <strain evidence="4 5">HMF5405</strain>
    </source>
</reference>
<evidence type="ECO:0000256" key="3">
    <source>
        <dbReference type="SAM" id="MobiDB-lite"/>
    </source>
</evidence>
<dbReference type="SUPFAM" id="SSF51735">
    <property type="entry name" value="NAD(P)-binding Rossmann-fold domains"/>
    <property type="match status" value="1"/>
</dbReference>
<evidence type="ECO:0000256" key="1">
    <source>
        <dbReference type="ARBA" id="ARBA00006484"/>
    </source>
</evidence>
<name>A0ABS3JNE7_9BACT</name>
<dbReference type="PRINTS" id="PR00081">
    <property type="entry name" value="GDHRDH"/>
</dbReference>
<feature type="region of interest" description="Disordered" evidence="3">
    <location>
        <begin position="1"/>
        <end position="50"/>
    </location>
</feature>
<dbReference type="Pfam" id="PF13561">
    <property type="entry name" value="adh_short_C2"/>
    <property type="match status" value="1"/>
</dbReference>
<dbReference type="Proteomes" id="UP000664628">
    <property type="component" value="Unassembled WGS sequence"/>
</dbReference>
<dbReference type="InterPro" id="IPR020904">
    <property type="entry name" value="Sc_DH/Rdtase_CS"/>
</dbReference>
<dbReference type="InterPro" id="IPR036291">
    <property type="entry name" value="NAD(P)-bd_dom_sf"/>
</dbReference>
<evidence type="ECO:0000313" key="5">
    <source>
        <dbReference type="Proteomes" id="UP000664628"/>
    </source>
</evidence>
<comment type="similarity">
    <text evidence="1">Belongs to the short-chain dehydrogenases/reductases (SDR) family.</text>
</comment>
<gene>
    <name evidence="4" type="ORF">J2I46_23260</name>
</gene>
<dbReference type="PANTHER" id="PTHR48107:SF16">
    <property type="entry name" value="NADPH-DEPENDENT ALDEHYDE REDUCTASE 1, CHLOROPLASTIC"/>
    <property type="match status" value="1"/>
</dbReference>
<sequence length="298" mass="32413">MTTIDLSKPQDPRYQYPAPPYDQQEPQQPPGQDATMNPKPDYGEQSYKGSGKLTGRKALITGADSGIGRAVALAFAREGADVLISYLNEESDARETARLVEESGQKAVLMSGDIQQESHCQQLVQKALDEFGQLDILVNNAGYQMTHEKITEITAEEIDQTFRTNVFAMFYLCKAAMPHLKPGGSIINTTSIQGYQPKPQLLAYAATKAAIANFTKALAEEAIEQGVRVNAVAPGPVWTPFIPTTMPKEQYEKFGADTLFGRTAQPVELAPVYVLLASQEASFITGMIYGVTGGKPMV</sequence>
<protein>
    <submittedName>
        <fullName evidence="4">Glucose 1-dehydrogenase</fullName>
        <ecNumber evidence="4">1.1.1.47</ecNumber>
    </submittedName>
</protein>